<dbReference type="InterPro" id="IPR036390">
    <property type="entry name" value="WH_DNA-bd_sf"/>
</dbReference>
<dbReference type="AlphaFoldDB" id="H8I4F7"/>
<dbReference type="GeneID" id="11971080"/>
<dbReference type="KEGG" id="mez:Mtc_0958"/>
<accession>H8I4F7</accession>
<organism evidence="5 6">
    <name type="scientific">Methanocella conradii (strain DSM 24694 / JCM 17849 / CGMCC 1.5162 / HZ254)</name>
    <dbReference type="NCBI Taxonomy" id="1041930"/>
    <lineage>
        <taxon>Archaea</taxon>
        <taxon>Methanobacteriati</taxon>
        <taxon>Methanobacteriota</taxon>
        <taxon>Stenosarchaea group</taxon>
        <taxon>Methanomicrobia</taxon>
        <taxon>Methanocellales</taxon>
        <taxon>Methanocellaceae</taxon>
        <taxon>Methanocella</taxon>
    </lineage>
</organism>
<keyword evidence="1" id="KW-0805">Transcription regulation</keyword>
<evidence type="ECO:0000256" key="1">
    <source>
        <dbReference type="ARBA" id="ARBA00023015"/>
    </source>
</evidence>
<evidence type="ECO:0000256" key="3">
    <source>
        <dbReference type="ARBA" id="ARBA00023163"/>
    </source>
</evidence>
<dbReference type="PANTHER" id="PTHR43132:SF6">
    <property type="entry name" value="HTH-TYPE TRANSCRIPTIONAL REPRESSOR CZRA"/>
    <property type="match status" value="1"/>
</dbReference>
<evidence type="ECO:0000259" key="4">
    <source>
        <dbReference type="PROSITE" id="PS50987"/>
    </source>
</evidence>
<evidence type="ECO:0000256" key="2">
    <source>
        <dbReference type="ARBA" id="ARBA00023125"/>
    </source>
</evidence>
<dbReference type="InterPro" id="IPR051011">
    <property type="entry name" value="Metal_resp_trans_reg"/>
</dbReference>
<reference evidence="5 6" key="1">
    <citation type="journal article" date="2012" name="J. Bacteriol.">
        <title>Complete genome sequence of a thermophilic methanogen, Methanocella conradii HZ254, isolated from Chinese rice field soil.</title>
        <authorList>
            <person name="Lu Z."/>
            <person name="Lu Y."/>
        </authorList>
    </citation>
    <scope>NUCLEOTIDE SEQUENCE [LARGE SCALE GENOMIC DNA]</scope>
    <source>
        <strain evidence="6">DSM 24694 / JCM 17849 / CGMCC 1.5162 / HZ254</strain>
    </source>
</reference>
<keyword evidence="2" id="KW-0238">DNA-binding</keyword>
<name>H8I4F7_METCZ</name>
<dbReference type="PANTHER" id="PTHR43132">
    <property type="entry name" value="ARSENICAL RESISTANCE OPERON REPRESSOR ARSR-RELATED"/>
    <property type="match status" value="1"/>
</dbReference>
<dbReference type="Gene3D" id="1.10.10.10">
    <property type="entry name" value="Winged helix-like DNA-binding domain superfamily/Winged helix DNA-binding domain"/>
    <property type="match status" value="1"/>
</dbReference>
<dbReference type="RefSeq" id="WP_014405552.1">
    <property type="nucleotide sequence ID" value="NC_017034.1"/>
</dbReference>
<dbReference type="NCBIfam" id="NF033788">
    <property type="entry name" value="HTH_metalloreg"/>
    <property type="match status" value="1"/>
</dbReference>
<dbReference type="InterPro" id="IPR001845">
    <property type="entry name" value="HTH_ArsR_DNA-bd_dom"/>
</dbReference>
<dbReference type="Pfam" id="PF01022">
    <property type="entry name" value="HTH_5"/>
    <property type="match status" value="1"/>
</dbReference>
<protein>
    <submittedName>
        <fullName evidence="5">Transcriptional regulator, ArsR family</fullName>
    </submittedName>
</protein>
<proteinExistence type="predicted"/>
<dbReference type="eggNOG" id="arCOG01680">
    <property type="taxonomic scope" value="Archaea"/>
</dbReference>
<dbReference type="PRINTS" id="PR00778">
    <property type="entry name" value="HTHARSR"/>
</dbReference>
<dbReference type="CDD" id="cd00090">
    <property type="entry name" value="HTH_ARSR"/>
    <property type="match status" value="1"/>
</dbReference>
<gene>
    <name evidence="5" type="ordered locus">Mtc_0958</name>
</gene>
<dbReference type="Proteomes" id="UP000005233">
    <property type="component" value="Chromosome"/>
</dbReference>
<sequence length="116" mass="13173">MEELQGLQISPYPLTENERKALKVIKEHDYGSTVELFKALADPARVRIIEALGVRELCVCVLVEMTGLKYSALSYHLKTLKEADIISYRKDGNFLIYSLTQKGKAIHDFIGKSMRL</sequence>
<dbReference type="SMART" id="SM00418">
    <property type="entry name" value="HTH_ARSR"/>
    <property type="match status" value="1"/>
</dbReference>
<dbReference type="STRING" id="1041930.Mtc_0958"/>
<keyword evidence="6" id="KW-1185">Reference proteome</keyword>
<dbReference type="InterPro" id="IPR011991">
    <property type="entry name" value="ArsR-like_HTH"/>
</dbReference>
<evidence type="ECO:0000313" key="5">
    <source>
        <dbReference type="EMBL" id="AFC99714.1"/>
    </source>
</evidence>
<dbReference type="EMBL" id="CP003243">
    <property type="protein sequence ID" value="AFC99714.1"/>
    <property type="molecule type" value="Genomic_DNA"/>
</dbReference>
<dbReference type="GO" id="GO:0003677">
    <property type="term" value="F:DNA binding"/>
    <property type="evidence" value="ECO:0007669"/>
    <property type="project" value="UniProtKB-KW"/>
</dbReference>
<evidence type="ECO:0000313" key="6">
    <source>
        <dbReference type="Proteomes" id="UP000005233"/>
    </source>
</evidence>
<dbReference type="PROSITE" id="PS50987">
    <property type="entry name" value="HTH_ARSR_2"/>
    <property type="match status" value="1"/>
</dbReference>
<dbReference type="GO" id="GO:0003700">
    <property type="term" value="F:DNA-binding transcription factor activity"/>
    <property type="evidence" value="ECO:0007669"/>
    <property type="project" value="InterPro"/>
</dbReference>
<keyword evidence="3" id="KW-0804">Transcription</keyword>
<dbReference type="InterPro" id="IPR036388">
    <property type="entry name" value="WH-like_DNA-bd_sf"/>
</dbReference>
<dbReference type="OrthoDB" id="46231at2157"/>
<dbReference type="SUPFAM" id="SSF46785">
    <property type="entry name" value="Winged helix' DNA-binding domain"/>
    <property type="match status" value="1"/>
</dbReference>
<feature type="domain" description="HTH arsR-type" evidence="4">
    <location>
        <begin position="25"/>
        <end position="116"/>
    </location>
</feature>
<dbReference type="HOGENOM" id="CLU_097806_7_3_2"/>